<evidence type="ECO:0000256" key="5">
    <source>
        <dbReference type="ARBA" id="ARBA00022801"/>
    </source>
</evidence>
<evidence type="ECO:0000256" key="1">
    <source>
        <dbReference type="ARBA" id="ARBA00010669"/>
    </source>
</evidence>
<dbReference type="InterPro" id="IPR028883">
    <property type="entry name" value="tRNA_aden_deaminase"/>
</dbReference>
<protein>
    <recommendedName>
        <fullName evidence="8">tRNA-specific adenosine deaminase</fullName>
        <ecNumber evidence="8">3.5.4.33</ecNumber>
    </recommendedName>
</protein>
<dbReference type="Proteomes" id="UP001193680">
    <property type="component" value="Unassembled WGS sequence"/>
</dbReference>
<evidence type="ECO:0000313" key="11">
    <source>
        <dbReference type="Proteomes" id="UP001193680"/>
    </source>
</evidence>
<evidence type="ECO:0000256" key="3">
    <source>
        <dbReference type="ARBA" id="ARBA00022694"/>
    </source>
</evidence>
<dbReference type="PROSITE" id="PS00903">
    <property type="entry name" value="CYT_DCMP_DEAMINASES_1"/>
    <property type="match status" value="1"/>
</dbReference>
<accession>A0ABS0BTF5</accession>
<dbReference type="InterPro" id="IPR002125">
    <property type="entry name" value="CMP_dCMP_dom"/>
</dbReference>
<name>A0ABS0BTF5_9GAMM</name>
<comment type="function">
    <text evidence="8">Catalyzes the deamination of adenosine to inosine at the wobble position 34 of tRNA(Arg2).</text>
</comment>
<evidence type="ECO:0000256" key="7">
    <source>
        <dbReference type="ARBA" id="ARBA00048045"/>
    </source>
</evidence>
<comment type="catalytic activity">
    <reaction evidence="7 8">
        <text>adenosine(34) in tRNA + H2O + H(+) = inosine(34) in tRNA + NH4(+)</text>
        <dbReference type="Rhea" id="RHEA:43168"/>
        <dbReference type="Rhea" id="RHEA-COMP:10373"/>
        <dbReference type="Rhea" id="RHEA-COMP:10374"/>
        <dbReference type="ChEBI" id="CHEBI:15377"/>
        <dbReference type="ChEBI" id="CHEBI:15378"/>
        <dbReference type="ChEBI" id="CHEBI:28938"/>
        <dbReference type="ChEBI" id="CHEBI:74411"/>
        <dbReference type="ChEBI" id="CHEBI:82852"/>
        <dbReference type="EC" id="3.5.4.33"/>
    </reaction>
</comment>
<sequence>MTQEEKDEFWMAYAINLAKKAESTGEVPVGAVMVIDDQWLAEGWNQPIQNNDPTAHAEMTAIRAAGRALENYRMPETTLYVTLEPCPMCAGALVHARVKRVVYGAADPRTGAITSIYQLVSDERLNHQLEVGSGVLAPQCSAQISGFFKLRRAQQKEQKQQTLLTDD</sequence>
<proteinExistence type="inferred from homology"/>
<keyword evidence="5 8" id="KW-0378">Hydrolase</keyword>
<dbReference type="Pfam" id="PF00383">
    <property type="entry name" value="dCMP_cyt_deam_1"/>
    <property type="match status" value="1"/>
</dbReference>
<keyword evidence="3 8" id="KW-0819">tRNA processing</keyword>
<comment type="cofactor">
    <cofactor evidence="8">
        <name>Zn(2+)</name>
        <dbReference type="ChEBI" id="CHEBI:29105"/>
    </cofactor>
    <text evidence="8">Binds 1 zinc ion per subunit.</text>
</comment>
<feature type="binding site" evidence="8">
    <location>
        <position position="89"/>
    </location>
    <ligand>
        <name>Zn(2+)</name>
        <dbReference type="ChEBI" id="CHEBI:29105"/>
        <note>catalytic</note>
    </ligand>
</feature>
<reference evidence="10 11" key="1">
    <citation type="submission" date="2020-11" db="EMBL/GenBank/DDBJ databases">
        <title>Sulfur oxidizing isolate from Hospital Hole Sinkhole.</title>
        <authorList>
            <person name="Scott K.M."/>
        </authorList>
    </citation>
    <scope>NUCLEOTIDE SEQUENCE [LARGE SCALE GENOMIC DNA]</scope>
    <source>
        <strain evidence="10 11">HH1</strain>
    </source>
</reference>
<feature type="active site" description="Proton donor" evidence="8">
    <location>
        <position position="58"/>
    </location>
</feature>
<dbReference type="SUPFAM" id="SSF53927">
    <property type="entry name" value="Cytidine deaminase-like"/>
    <property type="match status" value="1"/>
</dbReference>
<keyword evidence="4 8" id="KW-0479">Metal-binding</keyword>
<evidence type="ECO:0000256" key="4">
    <source>
        <dbReference type="ARBA" id="ARBA00022723"/>
    </source>
</evidence>
<dbReference type="Gene3D" id="3.40.140.10">
    <property type="entry name" value="Cytidine Deaminase, domain 2"/>
    <property type="match status" value="1"/>
</dbReference>
<evidence type="ECO:0000256" key="6">
    <source>
        <dbReference type="ARBA" id="ARBA00022833"/>
    </source>
</evidence>
<dbReference type="PROSITE" id="PS51747">
    <property type="entry name" value="CYT_DCMP_DEAMINASES_2"/>
    <property type="match status" value="1"/>
</dbReference>
<dbReference type="EC" id="3.5.4.33" evidence="8"/>
<dbReference type="NCBIfam" id="NF008113">
    <property type="entry name" value="PRK10860.1"/>
    <property type="match status" value="1"/>
</dbReference>
<dbReference type="InterPro" id="IPR016193">
    <property type="entry name" value="Cytidine_deaminase-like"/>
</dbReference>
<organism evidence="10 11">
    <name type="scientific">Thiomicrorhabdus heinhorstiae</name>
    <dbReference type="NCBI Taxonomy" id="2748010"/>
    <lineage>
        <taxon>Bacteria</taxon>
        <taxon>Pseudomonadati</taxon>
        <taxon>Pseudomonadota</taxon>
        <taxon>Gammaproteobacteria</taxon>
        <taxon>Thiotrichales</taxon>
        <taxon>Piscirickettsiaceae</taxon>
        <taxon>Thiomicrorhabdus</taxon>
    </lineage>
</organism>
<comment type="similarity">
    <text evidence="1">Belongs to the cytidine and deoxycytidylate deaminase family. ADAT2 subfamily.</text>
</comment>
<dbReference type="InterPro" id="IPR016192">
    <property type="entry name" value="APOBEC/CMP_deaminase_Zn-bd"/>
</dbReference>
<comment type="caution">
    <text evidence="10">The sequence shown here is derived from an EMBL/GenBank/DDBJ whole genome shotgun (WGS) entry which is preliminary data.</text>
</comment>
<dbReference type="PANTHER" id="PTHR11079">
    <property type="entry name" value="CYTOSINE DEAMINASE FAMILY MEMBER"/>
    <property type="match status" value="1"/>
</dbReference>
<feature type="binding site" evidence="8">
    <location>
        <position position="86"/>
    </location>
    <ligand>
        <name>Zn(2+)</name>
        <dbReference type="ChEBI" id="CHEBI:29105"/>
        <note>catalytic</note>
    </ligand>
</feature>
<dbReference type="PANTHER" id="PTHR11079:SF202">
    <property type="entry name" value="TRNA-SPECIFIC ADENOSINE DEAMINASE"/>
    <property type="match status" value="1"/>
</dbReference>
<evidence type="ECO:0000313" key="10">
    <source>
        <dbReference type="EMBL" id="MBF6057135.1"/>
    </source>
</evidence>
<dbReference type="EMBL" id="JACBGI020000002">
    <property type="protein sequence ID" value="MBF6057135.1"/>
    <property type="molecule type" value="Genomic_DNA"/>
</dbReference>
<feature type="domain" description="CMP/dCMP-type deaminase" evidence="9">
    <location>
        <begin position="5"/>
        <end position="132"/>
    </location>
</feature>
<evidence type="ECO:0000259" key="9">
    <source>
        <dbReference type="PROSITE" id="PS51747"/>
    </source>
</evidence>
<keyword evidence="11" id="KW-1185">Reference proteome</keyword>
<keyword evidence="6 8" id="KW-0862">Zinc</keyword>
<evidence type="ECO:0000256" key="2">
    <source>
        <dbReference type="ARBA" id="ARBA00011738"/>
    </source>
</evidence>
<dbReference type="GO" id="GO:0052717">
    <property type="term" value="F:tRNA-specific adenosine-34 deaminase activity"/>
    <property type="evidence" value="ECO:0007669"/>
    <property type="project" value="UniProtKB-EC"/>
</dbReference>
<dbReference type="CDD" id="cd01285">
    <property type="entry name" value="nucleoside_deaminase"/>
    <property type="match status" value="1"/>
</dbReference>
<dbReference type="HAMAP" id="MF_00972">
    <property type="entry name" value="tRNA_aden_deaminase"/>
    <property type="match status" value="1"/>
</dbReference>
<evidence type="ECO:0000256" key="8">
    <source>
        <dbReference type="HAMAP-Rule" id="MF_00972"/>
    </source>
</evidence>
<gene>
    <name evidence="8 10" type="primary">tadA</name>
    <name evidence="10" type="ORF">H8792_002160</name>
</gene>
<comment type="subunit">
    <text evidence="2 8">Homodimer.</text>
</comment>
<feature type="binding site" evidence="8">
    <location>
        <position position="56"/>
    </location>
    <ligand>
        <name>Zn(2+)</name>
        <dbReference type="ChEBI" id="CHEBI:29105"/>
        <note>catalytic</note>
    </ligand>
</feature>